<dbReference type="InterPro" id="IPR036390">
    <property type="entry name" value="WH_DNA-bd_sf"/>
</dbReference>
<dbReference type="Pfam" id="PF12802">
    <property type="entry name" value="MarR_2"/>
    <property type="match status" value="1"/>
</dbReference>
<dbReference type="CDD" id="cd04301">
    <property type="entry name" value="NAT_SF"/>
    <property type="match status" value="1"/>
</dbReference>
<dbReference type="Proteomes" id="UP001465153">
    <property type="component" value="Unassembled WGS sequence"/>
</dbReference>
<dbReference type="SUPFAM" id="SSF55729">
    <property type="entry name" value="Acyl-CoA N-acyltransferases (Nat)"/>
    <property type="match status" value="1"/>
</dbReference>
<dbReference type="InterPro" id="IPR000835">
    <property type="entry name" value="HTH_MarR-typ"/>
</dbReference>
<dbReference type="Gene3D" id="3.40.630.30">
    <property type="match status" value="1"/>
</dbReference>
<dbReference type="RefSeq" id="WP_353301453.1">
    <property type="nucleotide sequence ID" value="NZ_BAABWN010000001.1"/>
</dbReference>
<evidence type="ECO:0000259" key="2">
    <source>
        <dbReference type="PROSITE" id="PS50995"/>
    </source>
</evidence>
<proteinExistence type="predicted"/>
<evidence type="ECO:0000256" key="1">
    <source>
        <dbReference type="ARBA" id="ARBA00022679"/>
    </source>
</evidence>
<reference evidence="4 5" key="1">
    <citation type="submission" date="2024-04" db="EMBL/GenBank/DDBJ databases">
        <title>Draft genome sequence of Sessilibacter corallicola NBRC 116591.</title>
        <authorList>
            <person name="Miyakawa T."/>
            <person name="Kusuya Y."/>
            <person name="Miura T."/>
        </authorList>
    </citation>
    <scope>NUCLEOTIDE SEQUENCE [LARGE SCALE GENOMIC DNA]</scope>
    <source>
        <strain evidence="4 5">KU-00831-HH</strain>
    </source>
</reference>
<dbReference type="Pfam" id="PF00583">
    <property type="entry name" value="Acetyltransf_1"/>
    <property type="match status" value="1"/>
</dbReference>
<dbReference type="PANTHER" id="PTHR13947:SF37">
    <property type="entry name" value="LD18367P"/>
    <property type="match status" value="1"/>
</dbReference>
<protein>
    <submittedName>
        <fullName evidence="4">GNAT family N-acetyltransferase</fullName>
    </submittedName>
</protein>
<accession>A0ABQ0A4H6</accession>
<dbReference type="InterPro" id="IPR036388">
    <property type="entry name" value="WH-like_DNA-bd_sf"/>
</dbReference>
<comment type="caution">
    <text evidence="4">The sequence shown here is derived from an EMBL/GenBank/DDBJ whole genome shotgun (WGS) entry which is preliminary data.</text>
</comment>
<dbReference type="CDD" id="cd00090">
    <property type="entry name" value="HTH_ARSR"/>
    <property type="match status" value="1"/>
</dbReference>
<dbReference type="EMBL" id="BAABWN010000001">
    <property type="protein sequence ID" value="GAA6166548.1"/>
    <property type="molecule type" value="Genomic_DNA"/>
</dbReference>
<feature type="domain" description="N-acetyltransferase" evidence="3">
    <location>
        <begin position="165"/>
        <end position="315"/>
    </location>
</feature>
<dbReference type="InterPro" id="IPR050769">
    <property type="entry name" value="NAT_camello-type"/>
</dbReference>
<organism evidence="4 5">
    <name type="scientific">Sessilibacter corallicola</name>
    <dbReference type="NCBI Taxonomy" id="2904075"/>
    <lineage>
        <taxon>Bacteria</taxon>
        <taxon>Pseudomonadati</taxon>
        <taxon>Pseudomonadota</taxon>
        <taxon>Gammaproteobacteria</taxon>
        <taxon>Cellvibrionales</taxon>
        <taxon>Cellvibrionaceae</taxon>
        <taxon>Sessilibacter</taxon>
    </lineage>
</organism>
<evidence type="ECO:0000259" key="3">
    <source>
        <dbReference type="PROSITE" id="PS51186"/>
    </source>
</evidence>
<keyword evidence="1" id="KW-0808">Transferase</keyword>
<dbReference type="Gene3D" id="1.10.10.10">
    <property type="entry name" value="Winged helix-like DNA-binding domain superfamily/Winged helix DNA-binding domain"/>
    <property type="match status" value="1"/>
</dbReference>
<dbReference type="InterPro" id="IPR016181">
    <property type="entry name" value="Acyl_CoA_acyltransferase"/>
</dbReference>
<dbReference type="InterPro" id="IPR011991">
    <property type="entry name" value="ArsR-like_HTH"/>
</dbReference>
<keyword evidence="5" id="KW-1185">Reference proteome</keyword>
<feature type="domain" description="HTH marR-type" evidence="2">
    <location>
        <begin position="9"/>
        <end position="158"/>
    </location>
</feature>
<evidence type="ECO:0000313" key="5">
    <source>
        <dbReference type="Proteomes" id="UP001465153"/>
    </source>
</evidence>
<gene>
    <name evidence="4" type="ORF">NBRC116591_03580</name>
</gene>
<name>A0ABQ0A4H6_9GAMM</name>
<sequence>MSFFAIAGQMALGSRLRQLAEVVTNDAQKIYDLYGVDIDARWFPVLFMLLQKDSASISELAEDIGQTHASISQIVKEMTKRGLIKSGKSKHDARVTVVSLTPKARKMSDDLTTQCSDINSALNDVFKSINCNLWNDLNAFGYELNRKSLYERVKTIHSQNKQANISIVDFNADHQDAYKALNEAWITQHFKLEEADRIALENPFEYIINKGGYIAIALFDDQPIGTCALLKMDDSCFELAKMTVSDSYRGYGVGHMLGNCVIEKAKTLGAKRIYLESNSALTPALELYRKLGFKRVSGYSSPYQRCDVQMELFLGCD</sequence>
<dbReference type="InterPro" id="IPR000182">
    <property type="entry name" value="GNAT_dom"/>
</dbReference>
<dbReference type="PANTHER" id="PTHR13947">
    <property type="entry name" value="GNAT FAMILY N-ACETYLTRANSFERASE"/>
    <property type="match status" value="1"/>
</dbReference>
<dbReference type="PROSITE" id="PS50995">
    <property type="entry name" value="HTH_MARR_2"/>
    <property type="match status" value="1"/>
</dbReference>
<dbReference type="PROSITE" id="PS51186">
    <property type="entry name" value="GNAT"/>
    <property type="match status" value="1"/>
</dbReference>
<dbReference type="SUPFAM" id="SSF46785">
    <property type="entry name" value="Winged helix' DNA-binding domain"/>
    <property type="match status" value="1"/>
</dbReference>
<evidence type="ECO:0000313" key="4">
    <source>
        <dbReference type="EMBL" id="GAA6166548.1"/>
    </source>
</evidence>